<name>A0A9N9I261_9GLOM</name>
<accession>A0A9N9I261</accession>
<proteinExistence type="predicted"/>
<feature type="non-terminal residue" evidence="1">
    <location>
        <position position="1"/>
    </location>
</feature>
<dbReference type="Proteomes" id="UP000789405">
    <property type="component" value="Unassembled WGS sequence"/>
</dbReference>
<organism evidence="1 2">
    <name type="scientific">Dentiscutata erythropus</name>
    <dbReference type="NCBI Taxonomy" id="1348616"/>
    <lineage>
        <taxon>Eukaryota</taxon>
        <taxon>Fungi</taxon>
        <taxon>Fungi incertae sedis</taxon>
        <taxon>Mucoromycota</taxon>
        <taxon>Glomeromycotina</taxon>
        <taxon>Glomeromycetes</taxon>
        <taxon>Diversisporales</taxon>
        <taxon>Gigasporaceae</taxon>
        <taxon>Dentiscutata</taxon>
    </lineage>
</organism>
<dbReference type="OrthoDB" id="2425155at2759"/>
<evidence type="ECO:0000313" key="2">
    <source>
        <dbReference type="Proteomes" id="UP000789405"/>
    </source>
</evidence>
<protein>
    <submittedName>
        <fullName evidence="1">8178_t:CDS:1</fullName>
    </submittedName>
</protein>
<keyword evidence="2" id="KW-1185">Reference proteome</keyword>
<dbReference type="AlphaFoldDB" id="A0A9N9I261"/>
<evidence type="ECO:0000313" key="1">
    <source>
        <dbReference type="EMBL" id="CAG8716785.1"/>
    </source>
</evidence>
<reference evidence="1" key="1">
    <citation type="submission" date="2021-06" db="EMBL/GenBank/DDBJ databases">
        <authorList>
            <person name="Kallberg Y."/>
            <person name="Tangrot J."/>
            <person name="Rosling A."/>
        </authorList>
    </citation>
    <scope>NUCLEOTIDE SEQUENCE</scope>
    <source>
        <strain evidence="1">MA453B</strain>
    </source>
</reference>
<sequence>PRMLKLLSFATVQEQKKTKDRIRTELLSLETHLIDSNNNEETERNLVTTNEDSQDSLSAELWELCSIPNQDITEDEFTCYMKEQIAHKNEDPLTWWEKRI</sequence>
<dbReference type="EMBL" id="CAJVPY010010223">
    <property type="protein sequence ID" value="CAG8716785.1"/>
    <property type="molecule type" value="Genomic_DNA"/>
</dbReference>
<gene>
    <name evidence="1" type="ORF">DERYTH_LOCUS13998</name>
</gene>
<comment type="caution">
    <text evidence="1">The sequence shown here is derived from an EMBL/GenBank/DDBJ whole genome shotgun (WGS) entry which is preliminary data.</text>
</comment>